<dbReference type="EMBL" id="VTEI01000005">
    <property type="protein sequence ID" value="TYS16712.1"/>
    <property type="molecule type" value="Genomic_DNA"/>
</dbReference>
<dbReference type="RefSeq" id="WP_148939949.1">
    <property type="nucleotide sequence ID" value="NZ_VTEI01000005.1"/>
</dbReference>
<dbReference type="Gene3D" id="3.90.1200.10">
    <property type="match status" value="1"/>
</dbReference>
<dbReference type="InterPro" id="IPR051678">
    <property type="entry name" value="AGP_Transferase"/>
</dbReference>
<dbReference type="AlphaFoldDB" id="A0A5D4NVG0"/>
<dbReference type="PANTHER" id="PTHR21310">
    <property type="entry name" value="AMINOGLYCOSIDE PHOSPHOTRANSFERASE-RELATED-RELATED"/>
    <property type="match status" value="1"/>
</dbReference>
<protein>
    <submittedName>
        <fullName evidence="2">Phosphotransferase</fullName>
    </submittedName>
</protein>
<gene>
    <name evidence="2" type="ORF">FZC78_12040</name>
</gene>
<sequence length="315" mass="37632">MKHLFQRLHKKGLVLKNTKMIKGAHAGCIYRVTAESEYGRQYSFVYKEFAEGRENEIEIMEMASHYISPFSKMNDIWSDSPPAILMEDLGWPVKTTFSKESLPEKELTVKRIVERLAELHTLDTSHIDKRFPIHRITTESLEWCSDQLTKLYSQMKWVDTQWIKDIKNAYERLGLIDYIAECPLVFTHGDPHLENIFYHGEQMWFIDWEWAAMSSPLRDFTIMLQDLYDPYLIDYADTYYTEQLRKNNFALDMESYQQDFYHFYIDHTTMMIAWEVEKYFQGLHSEEEIQKILLFKAGEISRAAYNLMERNLKKD</sequence>
<reference evidence="2 3" key="1">
    <citation type="submission" date="2019-08" db="EMBL/GenBank/DDBJ databases">
        <title>Bacillus genomes from the desert of Cuatro Cienegas, Coahuila.</title>
        <authorList>
            <person name="Olmedo-Alvarez G."/>
        </authorList>
    </citation>
    <scope>NUCLEOTIDE SEQUENCE [LARGE SCALE GENOMIC DNA]</scope>
    <source>
        <strain evidence="2 3">CH34_1T</strain>
    </source>
</reference>
<name>A0A5D4NVG0_9BACI</name>
<dbReference type="InterPro" id="IPR002575">
    <property type="entry name" value="Aminoglycoside_PTrfase"/>
</dbReference>
<evidence type="ECO:0000313" key="2">
    <source>
        <dbReference type="EMBL" id="TYS16712.1"/>
    </source>
</evidence>
<dbReference type="OrthoDB" id="2380134at2"/>
<dbReference type="Pfam" id="PF01636">
    <property type="entry name" value="APH"/>
    <property type="match status" value="1"/>
</dbReference>
<feature type="domain" description="Aminoglycoside phosphotransferase" evidence="1">
    <location>
        <begin position="82"/>
        <end position="241"/>
    </location>
</feature>
<organism evidence="2 3">
    <name type="scientific">Rossellomorea vietnamensis</name>
    <dbReference type="NCBI Taxonomy" id="218284"/>
    <lineage>
        <taxon>Bacteria</taxon>
        <taxon>Bacillati</taxon>
        <taxon>Bacillota</taxon>
        <taxon>Bacilli</taxon>
        <taxon>Bacillales</taxon>
        <taxon>Bacillaceae</taxon>
        <taxon>Rossellomorea</taxon>
    </lineage>
</organism>
<evidence type="ECO:0000259" key="1">
    <source>
        <dbReference type="Pfam" id="PF01636"/>
    </source>
</evidence>
<dbReference type="InterPro" id="IPR011009">
    <property type="entry name" value="Kinase-like_dom_sf"/>
</dbReference>
<comment type="caution">
    <text evidence="2">The sequence shown here is derived from an EMBL/GenBank/DDBJ whole genome shotgun (WGS) entry which is preliminary data.</text>
</comment>
<proteinExistence type="predicted"/>
<accession>A0A5D4NVG0</accession>
<dbReference type="GO" id="GO:0016740">
    <property type="term" value="F:transferase activity"/>
    <property type="evidence" value="ECO:0007669"/>
    <property type="project" value="UniProtKB-KW"/>
</dbReference>
<keyword evidence="2" id="KW-0808">Transferase</keyword>
<evidence type="ECO:0000313" key="3">
    <source>
        <dbReference type="Proteomes" id="UP000322267"/>
    </source>
</evidence>
<dbReference type="SUPFAM" id="SSF56112">
    <property type="entry name" value="Protein kinase-like (PK-like)"/>
    <property type="match status" value="1"/>
</dbReference>
<dbReference type="Proteomes" id="UP000322267">
    <property type="component" value="Unassembled WGS sequence"/>
</dbReference>